<dbReference type="EMBL" id="PDUG01000002">
    <property type="protein sequence ID" value="PIC44377.1"/>
    <property type="molecule type" value="Genomic_DNA"/>
</dbReference>
<evidence type="ECO:0000313" key="3">
    <source>
        <dbReference type="EMBL" id="PIC44377.1"/>
    </source>
</evidence>
<evidence type="ECO:0000256" key="1">
    <source>
        <dbReference type="RuleBase" id="RU003425"/>
    </source>
</evidence>
<comment type="function">
    <text evidence="1">Central component in molecular interactions underlying sperm crawling. Forms an extensive filament system that extends from sperm villipoda, along the leading edge of the pseudopod.</text>
</comment>
<dbReference type="InterPro" id="IPR000535">
    <property type="entry name" value="MSP_dom"/>
</dbReference>
<dbReference type="InterPro" id="IPR013783">
    <property type="entry name" value="Ig-like_fold"/>
</dbReference>
<organism evidence="3 4">
    <name type="scientific">Caenorhabditis nigoni</name>
    <dbReference type="NCBI Taxonomy" id="1611254"/>
    <lineage>
        <taxon>Eukaryota</taxon>
        <taxon>Metazoa</taxon>
        <taxon>Ecdysozoa</taxon>
        <taxon>Nematoda</taxon>
        <taxon>Chromadorea</taxon>
        <taxon>Rhabditida</taxon>
        <taxon>Rhabditina</taxon>
        <taxon>Rhabditomorpha</taxon>
        <taxon>Rhabditoidea</taxon>
        <taxon>Rhabditidae</taxon>
        <taxon>Peloderinae</taxon>
        <taxon>Caenorhabditis</taxon>
    </lineage>
</organism>
<keyword evidence="1" id="KW-0963">Cytoplasm</keyword>
<reference evidence="4" key="1">
    <citation type="submission" date="2017-10" db="EMBL/GenBank/DDBJ databases">
        <title>Rapid genome shrinkage in a self-fertile nematode reveals novel sperm competition proteins.</title>
        <authorList>
            <person name="Yin D."/>
            <person name="Schwarz E.M."/>
            <person name="Thomas C.G."/>
            <person name="Felde R.L."/>
            <person name="Korf I.F."/>
            <person name="Cutter A.D."/>
            <person name="Schartner C.M."/>
            <person name="Ralston E.J."/>
            <person name="Meyer B.J."/>
            <person name="Haag E.S."/>
        </authorList>
    </citation>
    <scope>NUCLEOTIDE SEQUENCE [LARGE SCALE GENOMIC DNA]</scope>
    <source>
        <strain evidence="4">JU1422</strain>
    </source>
</reference>
<gene>
    <name evidence="3" type="primary">Cni-Y38F2AR.10</name>
    <name evidence="3" type="synonym">Cnig_chr_II.g4761</name>
    <name evidence="3" type="ORF">B9Z55_004761</name>
</gene>
<dbReference type="Proteomes" id="UP000230233">
    <property type="component" value="Chromosome II"/>
</dbReference>
<dbReference type="AlphaFoldDB" id="A0A2G5UXW5"/>
<evidence type="ECO:0000259" key="2">
    <source>
        <dbReference type="PROSITE" id="PS50202"/>
    </source>
</evidence>
<dbReference type="OrthoDB" id="5775492at2759"/>
<comment type="caution">
    <text evidence="3">The sequence shown here is derived from an EMBL/GenBank/DDBJ whole genome shotgun (WGS) entry which is preliminary data.</text>
</comment>
<dbReference type="Gene3D" id="2.60.40.10">
    <property type="entry name" value="Immunoglobulins"/>
    <property type="match status" value="1"/>
</dbReference>
<dbReference type="STRING" id="1611254.A0A2G5UXW5"/>
<evidence type="ECO:0000313" key="4">
    <source>
        <dbReference type="Proteomes" id="UP000230233"/>
    </source>
</evidence>
<feature type="domain" description="MSP" evidence="2">
    <location>
        <begin position="11"/>
        <end position="126"/>
    </location>
</feature>
<name>A0A2G5UXW5_9PELO</name>
<dbReference type="Pfam" id="PF00635">
    <property type="entry name" value="Motile_Sperm"/>
    <property type="match status" value="1"/>
</dbReference>
<accession>A0A2G5UXW5</accession>
<protein>
    <recommendedName>
        <fullName evidence="1">Major sperm protein</fullName>
    </recommendedName>
</protein>
<proteinExistence type="predicted"/>
<keyword evidence="4" id="KW-1185">Reference proteome</keyword>
<dbReference type="InterPro" id="IPR008962">
    <property type="entry name" value="PapD-like_sf"/>
</dbReference>
<dbReference type="SUPFAM" id="SSF49354">
    <property type="entry name" value="PapD-like"/>
    <property type="match status" value="1"/>
</dbReference>
<sequence>MLSNRPITLRNLRFNPLDSITFKLEPRRQKVPYEIQNDEDVDIIVKWKSTRARTFNTQPNYAIIRSKTKMTFQLVFKGMERGGSTPADRFSAVISAIKPTDQPAKQIWKQHELRSELLIGLKHKKFVFVIFEGVNEPEWWNKSVLGEDEPILPNFGIDKDDEEDAELLNNAMRTGAFQHVILQLDPPGDPNQ</sequence>
<dbReference type="PROSITE" id="PS50202">
    <property type="entry name" value="MSP"/>
    <property type="match status" value="1"/>
</dbReference>
<keyword evidence="1" id="KW-0206">Cytoskeleton</keyword>